<dbReference type="SMART" id="SM00382">
    <property type="entry name" value="AAA"/>
    <property type="match status" value="2"/>
</dbReference>
<dbReference type="PANTHER" id="PTHR23077:SF27">
    <property type="entry name" value="ATPASE FAMILY GENE 2 PROTEIN HOMOLOG A"/>
    <property type="match status" value="1"/>
</dbReference>
<dbReference type="CDD" id="cd19481">
    <property type="entry name" value="RecA-like_protease"/>
    <property type="match status" value="1"/>
</dbReference>
<dbReference type="STRING" id="717773.Thicy_0549"/>
<feature type="domain" description="AAA+ ATPase" evidence="3">
    <location>
        <begin position="273"/>
        <end position="408"/>
    </location>
</feature>
<proteinExistence type="predicted"/>
<dbReference type="InterPro" id="IPR027417">
    <property type="entry name" value="P-loop_NTPase"/>
</dbReference>
<feature type="domain" description="AAA+ ATPase" evidence="3">
    <location>
        <begin position="517"/>
        <end position="646"/>
    </location>
</feature>
<dbReference type="InterPro" id="IPR050168">
    <property type="entry name" value="AAA_ATPase_domain"/>
</dbReference>
<evidence type="ECO:0000313" key="4">
    <source>
        <dbReference type="EMBL" id="AEG31322.1"/>
    </source>
</evidence>
<evidence type="ECO:0000256" key="2">
    <source>
        <dbReference type="ARBA" id="ARBA00022840"/>
    </source>
</evidence>
<evidence type="ECO:0000259" key="3">
    <source>
        <dbReference type="SMART" id="SM00382"/>
    </source>
</evidence>
<dbReference type="OrthoDB" id="9809379at2"/>
<dbReference type="GO" id="GO:0005737">
    <property type="term" value="C:cytoplasm"/>
    <property type="evidence" value="ECO:0007669"/>
    <property type="project" value="TreeGrafter"/>
</dbReference>
<dbReference type="KEGG" id="tcy:Thicy_0549"/>
<gene>
    <name evidence="4" type="ordered locus">Thicy_0549</name>
</gene>
<dbReference type="GO" id="GO:0016887">
    <property type="term" value="F:ATP hydrolysis activity"/>
    <property type="evidence" value="ECO:0007669"/>
    <property type="project" value="InterPro"/>
</dbReference>
<dbReference type="eggNOG" id="COG0464">
    <property type="taxonomic scope" value="Bacteria"/>
</dbReference>
<dbReference type="InterPro" id="IPR003959">
    <property type="entry name" value="ATPase_AAA_core"/>
</dbReference>
<dbReference type="SUPFAM" id="SSF52540">
    <property type="entry name" value="P-loop containing nucleoside triphosphate hydrolases"/>
    <property type="match status" value="2"/>
</dbReference>
<dbReference type="Pfam" id="PF00004">
    <property type="entry name" value="AAA"/>
    <property type="match status" value="2"/>
</dbReference>
<dbReference type="HOGENOM" id="CLU_020632_0_0_6"/>
<dbReference type="InterPro" id="IPR003593">
    <property type="entry name" value="AAA+_ATPase"/>
</dbReference>
<dbReference type="GO" id="GO:0005524">
    <property type="term" value="F:ATP binding"/>
    <property type="evidence" value="ECO:0007669"/>
    <property type="project" value="UniProtKB-KW"/>
</dbReference>
<evidence type="ECO:0000256" key="1">
    <source>
        <dbReference type="ARBA" id="ARBA00022741"/>
    </source>
</evidence>
<sequence length="737" mass="82404">MPRTSPNALLSLLETALPSLVPAQVSDHLLDSEDQAALMALWCVRVLTDARCYRAMLNVERYREMPLSRMLILIGFQRQQIDQLTEIDDLQLVDGLRLVEKPARQWLEGLESAQPTWIGVLGDNLRAMAKLLDLNAIEVQLLGFYTLINSEKSLESFFELLGDVNGRQYIQILARILNCDTQEAHQAISKQGRLHRSGLMRMDKHNGGEVSRRLELLDGFAELMISERQQPMALLSRYFGSCANAELSLSDYPHLAEVSDTLVGYLTSQKGQPGVNVLVYGEPGTGKTQWVKAVVSALNRTLYEVNHEDIDGDELVGSKRVSVYKLAQAALATQQDACVLFDEVEDVFPNDAFAWLLPARAQNMNKAGVNKLLETNPVPTFWITNSIKQIDKAYLRRFDMVVEINSPPALVRKTILQNLLKGLPVREAWINKLAKQQSLVPAVIERAVKVAKCVHPADAEPLLLERKIEKLINATLQAQGKSELLINSSCNSLSYSLDYLNTDLDLNRLVAGIQTRQQGRLCLYGLPGTGKTAFGHYIAEQLDKPLIIKRASDLLSPYVGEAEQNIAAAFKEAKKEGAVLQIDEADSFLQSREKAHRSWEVTQVNEMLTQMEAFEGVFIASTNLIKDLDAAAMRRFDVKLEFKPLKADQAWCLFEQLLAEHPLDSHARCALKAQLAQLQILTPGDFAAVKRKLSLGYQDLEPGLVFEALEEECRFKPGYQKSVGIGFLTELKQRHSA</sequence>
<keyword evidence="5" id="KW-1185">Reference proteome</keyword>
<keyword evidence="2" id="KW-0067">ATP-binding</keyword>
<dbReference type="Proteomes" id="UP000009232">
    <property type="component" value="Chromosome"/>
</dbReference>
<dbReference type="Gene3D" id="3.40.50.300">
    <property type="entry name" value="P-loop containing nucleotide triphosphate hydrolases"/>
    <property type="match status" value="2"/>
</dbReference>
<keyword evidence="1" id="KW-0547">Nucleotide-binding</keyword>
<protein>
    <submittedName>
        <fullName evidence="4">AAA ATPase central domain protein</fullName>
    </submittedName>
</protein>
<reference evidence="4 5" key="1">
    <citation type="submission" date="2011-05" db="EMBL/GenBank/DDBJ databases">
        <title>Complete sequence of Thioalkalimicrobium cyclicum ALM1.</title>
        <authorList>
            <consortium name="US DOE Joint Genome Institute"/>
            <person name="Lucas S."/>
            <person name="Han J."/>
            <person name="Lapidus A."/>
            <person name="Cheng J.-F."/>
            <person name="Goodwin L."/>
            <person name="Pitluck S."/>
            <person name="Peters L."/>
            <person name="Mikhailova N."/>
            <person name="Davenport K."/>
            <person name="Han C."/>
            <person name="Tapia R."/>
            <person name="Land M."/>
            <person name="Hauser L."/>
            <person name="Kyrpides N."/>
            <person name="Ivanova N."/>
            <person name="Pagani I."/>
            <person name="Kappler U."/>
            <person name="Woyke T."/>
        </authorList>
    </citation>
    <scope>NUCLEOTIDE SEQUENCE [LARGE SCALE GENOMIC DNA]</scope>
    <source>
        <strain evidence="5">DSM 14477 / JCM 11371 / ALM1</strain>
    </source>
</reference>
<dbReference type="EMBL" id="CP002776">
    <property type="protein sequence ID" value="AEG31322.1"/>
    <property type="molecule type" value="Genomic_DNA"/>
</dbReference>
<organism evidence="4 5">
    <name type="scientific">Thiomicrospira cyclica (strain DSM 14477 / JCM 11371 / ALM1)</name>
    <name type="common">Thioalkalimicrobium cyclicum</name>
    <dbReference type="NCBI Taxonomy" id="717773"/>
    <lineage>
        <taxon>Bacteria</taxon>
        <taxon>Pseudomonadati</taxon>
        <taxon>Pseudomonadota</taxon>
        <taxon>Gammaproteobacteria</taxon>
        <taxon>Thiotrichales</taxon>
        <taxon>Piscirickettsiaceae</taxon>
        <taxon>Thiomicrospira</taxon>
    </lineage>
</organism>
<dbReference type="PANTHER" id="PTHR23077">
    <property type="entry name" value="AAA-FAMILY ATPASE"/>
    <property type="match status" value="1"/>
</dbReference>
<dbReference type="AlphaFoldDB" id="F6DBT6"/>
<evidence type="ECO:0000313" key="5">
    <source>
        <dbReference type="Proteomes" id="UP000009232"/>
    </source>
</evidence>
<accession>F6DBT6</accession>
<name>F6DBT6_THICA</name>
<dbReference type="RefSeq" id="WP_013835103.1">
    <property type="nucleotide sequence ID" value="NC_015581.1"/>
</dbReference>